<gene>
    <name evidence="2" type="ORF">D1832_12885</name>
</gene>
<feature type="domain" description="Serine aminopeptidase S33" evidence="1">
    <location>
        <begin position="36"/>
        <end position="276"/>
    </location>
</feature>
<organism evidence="2 3">
    <name type="scientific">Dermacoccus abyssi</name>
    <dbReference type="NCBI Taxonomy" id="322596"/>
    <lineage>
        <taxon>Bacteria</taxon>
        <taxon>Bacillati</taxon>
        <taxon>Actinomycetota</taxon>
        <taxon>Actinomycetes</taxon>
        <taxon>Micrococcales</taxon>
        <taxon>Dermacoccaceae</taxon>
        <taxon>Dermacoccus</taxon>
    </lineage>
</organism>
<dbReference type="InterPro" id="IPR050228">
    <property type="entry name" value="Carboxylesterase_BioH"/>
</dbReference>
<dbReference type="Proteomes" id="UP000285376">
    <property type="component" value="Unassembled WGS sequence"/>
</dbReference>
<comment type="caution">
    <text evidence="2">The sequence shown here is derived from an EMBL/GenBank/DDBJ whole genome shotgun (WGS) entry which is preliminary data.</text>
</comment>
<dbReference type="AlphaFoldDB" id="A0A417Z1B3"/>
<name>A0A417Z1B3_9MICO</name>
<dbReference type="EMBL" id="QWLM01000018">
    <property type="protein sequence ID" value="RHW44320.1"/>
    <property type="molecule type" value="Genomic_DNA"/>
</dbReference>
<dbReference type="SUPFAM" id="SSF53474">
    <property type="entry name" value="alpha/beta-Hydrolases"/>
    <property type="match status" value="1"/>
</dbReference>
<dbReference type="InterPro" id="IPR022742">
    <property type="entry name" value="Hydrolase_4"/>
</dbReference>
<sequence>MFMARIDWNTREVTAPDGARLAVFVHEPAGLAPDATTIVMSHGWTLDHRSWEPVAERLAAEGRRRIVAWDQRGHGGSSVAGGARRGGEASVHVLGDDLALVIEKAVPEGSPIILAGHSMGGMTIMAFAGMHPDVVRERVTSVVLVATSAGQLRGLRIPGEALAMRALSHIPWRPGVFATTRSQRIAFGQDARKEDVIAARAQMRGTRLSTTGSYYKALMAHDELAALESLKDTPVTILVGTRDMLTPPRHAKALAEALPDADAQFLEGKGHMLTYEAPDEVAAAILRS</sequence>
<dbReference type="PRINTS" id="PR00412">
    <property type="entry name" value="EPOXHYDRLASE"/>
</dbReference>
<dbReference type="Gene3D" id="3.40.50.1820">
    <property type="entry name" value="alpha/beta hydrolase"/>
    <property type="match status" value="1"/>
</dbReference>
<protein>
    <submittedName>
        <fullName evidence="2">Alpha/beta hydrolase</fullName>
    </submittedName>
</protein>
<evidence type="ECO:0000313" key="2">
    <source>
        <dbReference type="EMBL" id="RHW44320.1"/>
    </source>
</evidence>
<evidence type="ECO:0000313" key="3">
    <source>
        <dbReference type="Proteomes" id="UP000285376"/>
    </source>
</evidence>
<proteinExistence type="predicted"/>
<dbReference type="PRINTS" id="PR00111">
    <property type="entry name" value="ABHYDROLASE"/>
</dbReference>
<keyword evidence="2" id="KW-0378">Hydrolase</keyword>
<dbReference type="PANTHER" id="PTHR43194:SF2">
    <property type="entry name" value="PEROXISOMAL MEMBRANE PROTEIN LPX1"/>
    <property type="match status" value="1"/>
</dbReference>
<dbReference type="InterPro" id="IPR000073">
    <property type="entry name" value="AB_hydrolase_1"/>
</dbReference>
<dbReference type="InterPro" id="IPR000639">
    <property type="entry name" value="Epox_hydrolase-like"/>
</dbReference>
<dbReference type="GO" id="GO:0016787">
    <property type="term" value="F:hydrolase activity"/>
    <property type="evidence" value="ECO:0007669"/>
    <property type="project" value="UniProtKB-KW"/>
</dbReference>
<dbReference type="InterPro" id="IPR029058">
    <property type="entry name" value="AB_hydrolase_fold"/>
</dbReference>
<dbReference type="Pfam" id="PF12146">
    <property type="entry name" value="Hydrolase_4"/>
    <property type="match status" value="1"/>
</dbReference>
<evidence type="ECO:0000259" key="1">
    <source>
        <dbReference type="Pfam" id="PF12146"/>
    </source>
</evidence>
<reference evidence="2 3" key="1">
    <citation type="submission" date="2018-08" db="EMBL/GenBank/DDBJ databases">
        <title>Whole genome sequence analysis of Dermacoccus abyssi bacteria isolated from Deep Mariana trench Micromonospora spp reveals genes involved in the environmental adaptation and production of secondary metabolites.</title>
        <authorList>
            <person name="Abdel-Mageed W.M."/>
            <person name="Lehri B."/>
            <person name="Nouioui I."/>
            <person name="Goodfellow I."/>
            <person name="Jaspars M."/>
            <person name="Karlyshev A."/>
        </authorList>
    </citation>
    <scope>NUCLEOTIDE SEQUENCE [LARGE SCALE GENOMIC DNA]</scope>
    <source>
        <strain evidence="2 3">MT1.1</strain>
    </source>
</reference>
<dbReference type="PANTHER" id="PTHR43194">
    <property type="entry name" value="HYDROLASE ALPHA/BETA FOLD FAMILY"/>
    <property type="match status" value="1"/>
</dbReference>
<accession>A0A417Z1B3</accession>